<evidence type="ECO:0000256" key="1">
    <source>
        <dbReference type="ARBA" id="ARBA00003979"/>
    </source>
</evidence>
<dbReference type="Pfam" id="PF06090">
    <property type="entry name" value="Ins_P5_2-kin"/>
    <property type="match status" value="2"/>
</dbReference>
<evidence type="ECO:0000313" key="11">
    <source>
        <dbReference type="Proteomes" id="UP000509510"/>
    </source>
</evidence>
<evidence type="ECO:0000256" key="5">
    <source>
        <dbReference type="ARBA" id="ARBA00022679"/>
    </source>
</evidence>
<dbReference type="GeneID" id="55998900"/>
<dbReference type="InterPro" id="IPR009286">
    <property type="entry name" value="Ins_P5_2-kin"/>
</dbReference>
<keyword evidence="6 9" id="KW-0547">Nucleotide-binding</keyword>
<evidence type="ECO:0000256" key="4">
    <source>
        <dbReference type="ARBA" id="ARBA00014846"/>
    </source>
</evidence>
<dbReference type="GO" id="GO:0032958">
    <property type="term" value="P:inositol phosphate biosynthetic process"/>
    <property type="evidence" value="ECO:0007669"/>
    <property type="project" value="TreeGrafter"/>
</dbReference>
<dbReference type="EMBL" id="CP055903">
    <property type="protein sequence ID" value="QKX64249.1"/>
    <property type="molecule type" value="Genomic_DNA"/>
</dbReference>
<keyword evidence="8 9" id="KW-0067">ATP-binding</keyword>
<organism evidence="10 11">
    <name type="scientific">Talaromyces rugulosus</name>
    <name type="common">Penicillium rugulosum</name>
    <dbReference type="NCBI Taxonomy" id="121627"/>
    <lineage>
        <taxon>Eukaryota</taxon>
        <taxon>Fungi</taxon>
        <taxon>Dikarya</taxon>
        <taxon>Ascomycota</taxon>
        <taxon>Pezizomycotina</taxon>
        <taxon>Eurotiomycetes</taxon>
        <taxon>Eurotiomycetidae</taxon>
        <taxon>Eurotiales</taxon>
        <taxon>Trichocomaceae</taxon>
        <taxon>Talaromyces</taxon>
        <taxon>Talaromyces sect. Islandici</taxon>
    </lineage>
</organism>
<keyword evidence="11" id="KW-1185">Reference proteome</keyword>
<dbReference type="GO" id="GO:0035299">
    <property type="term" value="F:inositol-1,3,4,5,6-pentakisphosphate 2-kinase activity"/>
    <property type="evidence" value="ECO:0007669"/>
    <property type="project" value="UniProtKB-EC"/>
</dbReference>
<sequence length="360" mass="40293">MVLPMASGYGLDLPKDAQLQYLAEGGANVVYRITLPLSEVPPSEIEYYGDNTPPPTEIKDSLQFQQRLCGNLLRLRKDVQFGLPYRDTANNFNTLIRHLFRPEDLVDQILVRIPPAVIQRCNEQLRLSEKLGKRPSARHGVFLATNEPFGMLITDMTNFADPTATVAELKPKWLVPSPSAPVGAKRCRTCALRDMKNADSSCKTVATAPPSSLLEPKVTFCPLDLISDKIEDVQWAMRIFKGRSDQIRIAKALYHHPTLKKLVSLQLSHNEVGLHGPAAHSREMSLGMTLRDCTVYVKIPPGQSPIEVRLGDLDLKTAASGKSAYWRTLETRLIQEGWYMGENPSQLQMNSECALSWSRR</sequence>
<evidence type="ECO:0000256" key="8">
    <source>
        <dbReference type="ARBA" id="ARBA00022840"/>
    </source>
</evidence>
<keyword evidence="7 9" id="KW-0418">Kinase</keyword>
<dbReference type="GO" id="GO:0005634">
    <property type="term" value="C:nucleus"/>
    <property type="evidence" value="ECO:0007669"/>
    <property type="project" value="TreeGrafter"/>
</dbReference>
<comment type="function">
    <text evidence="9">Phosphorylates Ins(1,3,4,5,6)P5 at position 2 to form Ins(1,2,3,4,5,6)P6 (InsP6 or phytate).</text>
</comment>
<comment type="catalytic activity">
    <reaction evidence="9">
        <text>1D-myo-inositol 1,3,4,5,6-pentakisphosphate + ATP = 1D-myo-inositol hexakisphosphate + ADP + H(+)</text>
        <dbReference type="Rhea" id="RHEA:20313"/>
        <dbReference type="ChEBI" id="CHEBI:15378"/>
        <dbReference type="ChEBI" id="CHEBI:30616"/>
        <dbReference type="ChEBI" id="CHEBI:57733"/>
        <dbReference type="ChEBI" id="CHEBI:58130"/>
        <dbReference type="ChEBI" id="CHEBI:456216"/>
        <dbReference type="EC" id="2.7.1.158"/>
    </reaction>
</comment>
<comment type="function">
    <text evidence="1">Has kinase activity and phosphorylates inositol-1,3,4,5,6-pentakisphosphate (Ins(1,3,4,5,6)P5) to produce 1,2,3,4,5,6-hexakisphosphate (InsP6), also known as phytate.</text>
</comment>
<evidence type="ECO:0000256" key="3">
    <source>
        <dbReference type="ARBA" id="ARBA00012023"/>
    </source>
</evidence>
<dbReference type="Proteomes" id="UP000509510">
    <property type="component" value="Chromosome VI"/>
</dbReference>
<accession>A0A7H8RCU1</accession>
<proteinExistence type="inferred from homology"/>
<comment type="similarity">
    <text evidence="2">Belongs to the IPK1 type 1 family.</text>
</comment>
<dbReference type="OrthoDB" id="272370at2759"/>
<dbReference type="EC" id="2.7.1.158" evidence="3 9"/>
<dbReference type="KEGG" id="trg:TRUGW13939_11422"/>
<evidence type="ECO:0000256" key="9">
    <source>
        <dbReference type="RuleBase" id="RU364126"/>
    </source>
</evidence>
<gene>
    <name evidence="10" type="ORF">TRUGW13939_11422</name>
</gene>
<dbReference type="AlphaFoldDB" id="A0A7H8RCU1"/>
<comment type="domain">
    <text evidence="9">The EXKPK motif is conserved in inositol-pentakisphosphate 2-kinases of both family 1 and 2.</text>
</comment>
<dbReference type="PANTHER" id="PTHR14456">
    <property type="entry name" value="INOSITOL POLYPHOSPHATE KINASE 1"/>
    <property type="match status" value="1"/>
</dbReference>
<evidence type="ECO:0000256" key="2">
    <source>
        <dbReference type="ARBA" id="ARBA00008305"/>
    </source>
</evidence>
<protein>
    <recommendedName>
        <fullName evidence="4 9">Inositol-pentakisphosphate 2-kinase</fullName>
        <ecNumber evidence="3 9">2.7.1.158</ecNumber>
    </recommendedName>
</protein>
<evidence type="ECO:0000256" key="6">
    <source>
        <dbReference type="ARBA" id="ARBA00022741"/>
    </source>
</evidence>
<dbReference type="GO" id="GO:0005524">
    <property type="term" value="F:ATP binding"/>
    <property type="evidence" value="ECO:0007669"/>
    <property type="project" value="UniProtKB-KW"/>
</dbReference>
<evidence type="ECO:0000313" key="10">
    <source>
        <dbReference type="EMBL" id="QKX64249.1"/>
    </source>
</evidence>
<dbReference type="PANTHER" id="PTHR14456:SF2">
    <property type="entry name" value="INOSITOL-PENTAKISPHOSPHATE 2-KINASE"/>
    <property type="match status" value="1"/>
</dbReference>
<name>A0A7H8RCU1_TALRU</name>
<dbReference type="RefSeq" id="XP_035350423.1">
    <property type="nucleotide sequence ID" value="XM_035494530.1"/>
</dbReference>
<keyword evidence="5 9" id="KW-0808">Transferase</keyword>
<evidence type="ECO:0000256" key="7">
    <source>
        <dbReference type="ARBA" id="ARBA00022777"/>
    </source>
</evidence>
<reference evidence="11" key="1">
    <citation type="submission" date="2020-06" db="EMBL/GenBank/DDBJ databases">
        <title>A chromosome-scale genome assembly of Talaromyces rugulosus W13939.</title>
        <authorList>
            <person name="Wang B."/>
            <person name="Guo L."/>
            <person name="Ye K."/>
            <person name="Wang L."/>
        </authorList>
    </citation>
    <scope>NUCLEOTIDE SEQUENCE [LARGE SCALE GENOMIC DNA]</scope>
    <source>
        <strain evidence="11">W13939</strain>
    </source>
</reference>